<name>A0A8J2HMG2_COTCN</name>
<sequence>MYKQLVIKIFQEFSVRYFFSMGQAICGTTEEVTHLEECDEFLMDCQYSTSGYQIPELFALMSVNFRIINIFIDLIFFNREIAADVMHVLPVMMVETIKFP</sequence>
<organism evidence="1 2">
    <name type="scientific">Cotesia congregata</name>
    <name type="common">Parasitoid wasp</name>
    <name type="synonym">Apanteles congregatus</name>
    <dbReference type="NCBI Taxonomy" id="51543"/>
    <lineage>
        <taxon>Eukaryota</taxon>
        <taxon>Metazoa</taxon>
        <taxon>Ecdysozoa</taxon>
        <taxon>Arthropoda</taxon>
        <taxon>Hexapoda</taxon>
        <taxon>Insecta</taxon>
        <taxon>Pterygota</taxon>
        <taxon>Neoptera</taxon>
        <taxon>Endopterygota</taxon>
        <taxon>Hymenoptera</taxon>
        <taxon>Apocrita</taxon>
        <taxon>Ichneumonoidea</taxon>
        <taxon>Braconidae</taxon>
        <taxon>Microgastrinae</taxon>
        <taxon>Cotesia</taxon>
    </lineage>
</organism>
<reference evidence="1" key="1">
    <citation type="submission" date="2021-04" db="EMBL/GenBank/DDBJ databases">
        <authorList>
            <person name="Chebbi M.A.C M."/>
        </authorList>
    </citation>
    <scope>NUCLEOTIDE SEQUENCE</scope>
</reference>
<keyword evidence="2" id="KW-1185">Reference proteome</keyword>
<gene>
    <name evidence="1" type="ORF">HICCMSTLAB_LOCUS10355</name>
</gene>
<accession>A0A8J2HMG2</accession>
<comment type="caution">
    <text evidence="1">The sequence shown here is derived from an EMBL/GenBank/DDBJ whole genome shotgun (WGS) entry which is preliminary data.</text>
</comment>
<proteinExistence type="predicted"/>
<evidence type="ECO:0000313" key="2">
    <source>
        <dbReference type="Proteomes" id="UP000786811"/>
    </source>
</evidence>
<dbReference type="EMBL" id="CAJNRD030001122">
    <property type="protein sequence ID" value="CAG5101282.1"/>
    <property type="molecule type" value="Genomic_DNA"/>
</dbReference>
<protein>
    <submittedName>
        <fullName evidence="1">Uncharacterized protein</fullName>
    </submittedName>
</protein>
<dbReference type="Proteomes" id="UP000786811">
    <property type="component" value="Unassembled WGS sequence"/>
</dbReference>
<evidence type="ECO:0000313" key="1">
    <source>
        <dbReference type="EMBL" id="CAG5101282.1"/>
    </source>
</evidence>
<dbReference type="AlphaFoldDB" id="A0A8J2HMG2"/>